<dbReference type="Pfam" id="PF00440">
    <property type="entry name" value="TetR_N"/>
    <property type="match status" value="1"/>
</dbReference>
<dbReference type="EMBL" id="VLNY01000002">
    <property type="protein sequence ID" value="KAA0024201.1"/>
    <property type="molecule type" value="Genomic_DNA"/>
</dbReference>
<gene>
    <name evidence="4" type="ORF">FOY51_06575</name>
</gene>
<feature type="DNA-binding region" description="H-T-H motif" evidence="2">
    <location>
        <begin position="40"/>
        <end position="59"/>
    </location>
</feature>
<dbReference type="InterPro" id="IPR050109">
    <property type="entry name" value="HTH-type_TetR-like_transc_reg"/>
</dbReference>
<sequence length="208" mass="22812">MSTSRSYGGRLVVDRKAERRSRFLDAGLEIFSGKGYAKSSITDICAAAGLSRRQFYEEFGSREDLLFAVYDWIQLDAREAVTAAVLGEPSRELRRVAAAAMSAYVRSVGTDPRRAEVSFVQIIGVSDHMEQHRIDGREQWTEFFHSIAATIVGPSYVPPGGYTLAATAFIAALTALVHRWSVTTPRPPVDDVVEPMTVILVALLSQSG</sequence>
<keyword evidence="5" id="KW-1185">Reference proteome</keyword>
<evidence type="ECO:0000313" key="5">
    <source>
        <dbReference type="Proteomes" id="UP000322244"/>
    </source>
</evidence>
<dbReference type="PANTHER" id="PTHR30055">
    <property type="entry name" value="HTH-TYPE TRANSCRIPTIONAL REGULATOR RUTR"/>
    <property type="match status" value="1"/>
</dbReference>
<dbReference type="AlphaFoldDB" id="A0A5A7SIY5"/>
<evidence type="ECO:0000256" key="2">
    <source>
        <dbReference type="PROSITE-ProRule" id="PRU00335"/>
    </source>
</evidence>
<evidence type="ECO:0000256" key="1">
    <source>
        <dbReference type="ARBA" id="ARBA00023125"/>
    </source>
</evidence>
<dbReference type="GO" id="GO:0000976">
    <property type="term" value="F:transcription cis-regulatory region binding"/>
    <property type="evidence" value="ECO:0007669"/>
    <property type="project" value="TreeGrafter"/>
</dbReference>
<dbReference type="PROSITE" id="PS50977">
    <property type="entry name" value="HTH_TETR_2"/>
    <property type="match status" value="1"/>
</dbReference>
<dbReference type="Proteomes" id="UP000322244">
    <property type="component" value="Unassembled WGS sequence"/>
</dbReference>
<organism evidence="4 5">
    <name type="scientific">Antrihabitans cavernicola</name>
    <dbReference type="NCBI Taxonomy" id="2495913"/>
    <lineage>
        <taxon>Bacteria</taxon>
        <taxon>Bacillati</taxon>
        <taxon>Actinomycetota</taxon>
        <taxon>Actinomycetes</taxon>
        <taxon>Mycobacteriales</taxon>
        <taxon>Nocardiaceae</taxon>
        <taxon>Antrihabitans</taxon>
    </lineage>
</organism>
<dbReference type="OrthoDB" id="4331447at2"/>
<feature type="domain" description="HTH tetR-type" evidence="3">
    <location>
        <begin position="17"/>
        <end position="77"/>
    </location>
</feature>
<dbReference type="SUPFAM" id="SSF46689">
    <property type="entry name" value="Homeodomain-like"/>
    <property type="match status" value="1"/>
</dbReference>
<evidence type="ECO:0000313" key="4">
    <source>
        <dbReference type="EMBL" id="KAA0024201.1"/>
    </source>
</evidence>
<accession>A0A5A7SIY5</accession>
<comment type="caution">
    <text evidence="4">The sequence shown here is derived from an EMBL/GenBank/DDBJ whole genome shotgun (WGS) entry which is preliminary data.</text>
</comment>
<dbReference type="InterPro" id="IPR001647">
    <property type="entry name" value="HTH_TetR"/>
</dbReference>
<protein>
    <submittedName>
        <fullName evidence="4">TetR/AcrR family transcriptional regulator</fullName>
    </submittedName>
</protein>
<dbReference type="GO" id="GO:0003700">
    <property type="term" value="F:DNA-binding transcription factor activity"/>
    <property type="evidence" value="ECO:0007669"/>
    <property type="project" value="TreeGrafter"/>
</dbReference>
<dbReference type="RefSeq" id="WP_149429362.1">
    <property type="nucleotide sequence ID" value="NZ_VLNY01000002.1"/>
</dbReference>
<dbReference type="PRINTS" id="PR00455">
    <property type="entry name" value="HTHTETR"/>
</dbReference>
<keyword evidence="1 2" id="KW-0238">DNA-binding</keyword>
<dbReference type="PANTHER" id="PTHR30055:SF226">
    <property type="entry name" value="HTH-TYPE TRANSCRIPTIONAL REGULATOR PKSA"/>
    <property type="match status" value="1"/>
</dbReference>
<dbReference type="InterPro" id="IPR009057">
    <property type="entry name" value="Homeodomain-like_sf"/>
</dbReference>
<evidence type="ECO:0000259" key="3">
    <source>
        <dbReference type="PROSITE" id="PS50977"/>
    </source>
</evidence>
<dbReference type="Gene3D" id="1.10.357.10">
    <property type="entry name" value="Tetracycline Repressor, domain 2"/>
    <property type="match status" value="1"/>
</dbReference>
<proteinExistence type="predicted"/>
<name>A0A5A7SIY5_9NOCA</name>
<reference evidence="4 5" key="1">
    <citation type="submission" date="2019-07" db="EMBL/GenBank/DDBJ databases">
        <title>Rhodococcus cavernicolus sp. nov., isolated from a cave.</title>
        <authorList>
            <person name="Lee S.D."/>
        </authorList>
    </citation>
    <scope>NUCLEOTIDE SEQUENCE [LARGE SCALE GENOMIC DNA]</scope>
    <source>
        <strain evidence="4 5">C1-24</strain>
    </source>
</reference>